<dbReference type="InterPro" id="IPR005835">
    <property type="entry name" value="NTP_transferase_dom"/>
</dbReference>
<organism evidence="2 3">
    <name type="scientific">Methylomonas fluvii</name>
    <dbReference type="NCBI Taxonomy" id="1854564"/>
    <lineage>
        <taxon>Bacteria</taxon>
        <taxon>Pseudomonadati</taxon>
        <taxon>Pseudomonadota</taxon>
        <taxon>Gammaproteobacteria</taxon>
        <taxon>Methylococcales</taxon>
        <taxon>Methylococcaceae</taxon>
        <taxon>Methylomonas</taxon>
    </lineage>
</organism>
<dbReference type="PANTHER" id="PTHR22572">
    <property type="entry name" value="SUGAR-1-PHOSPHATE GUANYL TRANSFERASE"/>
    <property type="match status" value="1"/>
</dbReference>
<dbReference type="CDD" id="cd06422">
    <property type="entry name" value="NTP_transferase_like_1"/>
    <property type="match status" value="1"/>
</dbReference>
<protein>
    <submittedName>
        <fullName evidence="2">Nucleotidyltransferase family protein</fullName>
    </submittedName>
</protein>
<dbReference type="Pfam" id="PF00483">
    <property type="entry name" value="NTP_transferase"/>
    <property type="match status" value="1"/>
</dbReference>
<dbReference type="RefSeq" id="WP_192396300.1">
    <property type="nucleotide sequence ID" value="NZ_CAJHIU010000003.1"/>
</dbReference>
<feature type="domain" description="Nucleotidyl transferase" evidence="1">
    <location>
        <begin position="2"/>
        <end position="141"/>
    </location>
</feature>
<dbReference type="SUPFAM" id="SSF53448">
    <property type="entry name" value="Nucleotide-diphospho-sugar transferases"/>
    <property type="match status" value="1"/>
</dbReference>
<reference evidence="2 3" key="1">
    <citation type="submission" date="2020-09" db="EMBL/GenBank/DDBJ databases">
        <title>Methylomonas albis sp. nov. and Methylomonas fluvii sp. nov.: Two cold-adapted methanotrophs from the River Elbe and an amended description of Methylovulum psychrotolerans strain Eb1.</title>
        <authorList>
            <person name="Bussmann I.K."/>
            <person name="Klings K.-W."/>
            <person name="Warnstedt J."/>
            <person name="Hoppert M."/>
            <person name="Saborowski A."/>
            <person name="Horn F."/>
            <person name="Liebner S."/>
        </authorList>
    </citation>
    <scope>NUCLEOTIDE SEQUENCE [LARGE SCALE GENOMIC DNA]</scope>
    <source>
        <strain evidence="2 3">EbB</strain>
    </source>
</reference>
<dbReference type="Gene3D" id="3.90.550.10">
    <property type="entry name" value="Spore Coat Polysaccharide Biosynthesis Protein SpsA, Chain A"/>
    <property type="match status" value="1"/>
</dbReference>
<sequence>MKAMILAAGRGERMRPLTDHTPKPLLKAAGKALIEYTLENLAAAGFTEIVINIAHLGGQIKDYCGDGKRWNVSIEYSDEVETALETAGGIAKALPLLGNKPFLVLNADIICDYPLANLRTRAIDLAHLVMINNPPHHPEGDFSLNADSVLSEQGVNKLTFSGIGVYHPKLFANIPIAPLKLRPVLNRAMQQQRISGEKFSGLWMDIGTPERLAELGKQHARDRSKHTEDAAN</sequence>
<evidence type="ECO:0000313" key="2">
    <source>
        <dbReference type="EMBL" id="MBD9363646.1"/>
    </source>
</evidence>
<evidence type="ECO:0000313" key="3">
    <source>
        <dbReference type="Proteomes" id="UP000641152"/>
    </source>
</evidence>
<dbReference type="Proteomes" id="UP000641152">
    <property type="component" value="Unassembled WGS sequence"/>
</dbReference>
<accession>A0ABR9DKK2</accession>
<proteinExistence type="predicted"/>
<gene>
    <name evidence="2" type="ORF">EBB_24790</name>
</gene>
<dbReference type="NCBIfam" id="NF045761">
    <property type="entry name" value="NAMPUrTaseMurU"/>
    <property type="match status" value="1"/>
</dbReference>
<dbReference type="InterPro" id="IPR029044">
    <property type="entry name" value="Nucleotide-diphossugar_trans"/>
</dbReference>
<dbReference type="EMBL" id="JACXST010000003">
    <property type="protein sequence ID" value="MBD9363646.1"/>
    <property type="molecule type" value="Genomic_DNA"/>
</dbReference>
<keyword evidence="3" id="KW-1185">Reference proteome</keyword>
<dbReference type="InterPro" id="IPR054790">
    <property type="entry name" value="MurU"/>
</dbReference>
<name>A0ABR9DKK2_9GAMM</name>
<evidence type="ECO:0000259" key="1">
    <source>
        <dbReference type="Pfam" id="PF00483"/>
    </source>
</evidence>
<dbReference type="InterPro" id="IPR050486">
    <property type="entry name" value="Mannose-1P_guanyltransferase"/>
</dbReference>
<comment type="caution">
    <text evidence="2">The sequence shown here is derived from an EMBL/GenBank/DDBJ whole genome shotgun (WGS) entry which is preliminary data.</text>
</comment>